<proteinExistence type="predicted"/>
<dbReference type="EMBL" id="JRLY01000003">
    <property type="protein sequence ID" value="KGO93925.1"/>
    <property type="molecule type" value="Genomic_DNA"/>
</dbReference>
<dbReference type="RefSeq" id="WP_026991906.1">
    <property type="nucleotide sequence ID" value="NZ_JRLY01000003.1"/>
</dbReference>
<evidence type="ECO:0000313" key="9">
    <source>
        <dbReference type="Proteomes" id="UP000030111"/>
    </source>
</evidence>
<dbReference type="CDD" id="cd17535">
    <property type="entry name" value="REC_NarL-like"/>
    <property type="match status" value="1"/>
</dbReference>
<evidence type="ECO:0000259" key="7">
    <source>
        <dbReference type="PROSITE" id="PS50110"/>
    </source>
</evidence>
<organism evidence="8 9">
    <name type="scientific">Flavobacterium subsaxonicum WB 4.1-42 = DSM 21790</name>
    <dbReference type="NCBI Taxonomy" id="1121898"/>
    <lineage>
        <taxon>Bacteria</taxon>
        <taxon>Pseudomonadati</taxon>
        <taxon>Bacteroidota</taxon>
        <taxon>Flavobacteriia</taxon>
        <taxon>Flavobacteriales</taxon>
        <taxon>Flavobacteriaceae</taxon>
        <taxon>Flavobacterium</taxon>
    </lineage>
</organism>
<evidence type="ECO:0000313" key="8">
    <source>
        <dbReference type="EMBL" id="KGO93925.1"/>
    </source>
</evidence>
<dbReference type="GO" id="GO:0000160">
    <property type="term" value="P:phosphorelay signal transduction system"/>
    <property type="evidence" value="ECO:0007669"/>
    <property type="project" value="InterPro"/>
</dbReference>
<keyword evidence="3" id="KW-0238">DNA-binding</keyword>
<dbReference type="SMART" id="SM00421">
    <property type="entry name" value="HTH_LUXR"/>
    <property type="match status" value="1"/>
</dbReference>
<sequence>MSNPIKIVLADDEVLFRQGISFLLQREKNIQVLFEASNGEELTSFLRESTIKPDIVIIDLKMPIVNGVEATKVISAEFPDVKIIALTSYNTKFFIANIIEVGAVAYLVKNTTPQQLITTINEVQTTGFYYSDYVMDIINECLIISKKKIKSRFDEDDLTNREIEILKLICQQYSGVEIADKLCLSARTVEGHRNNLLRKTECKNMIGLIIYAIQNEFITIENLVN</sequence>
<dbReference type="OrthoDB" id="9797341at2"/>
<feature type="domain" description="HTH luxR-type" evidence="6">
    <location>
        <begin position="151"/>
        <end position="216"/>
    </location>
</feature>
<dbReference type="STRING" id="1121898.GCA_000422725_00451"/>
<evidence type="ECO:0000256" key="4">
    <source>
        <dbReference type="ARBA" id="ARBA00023163"/>
    </source>
</evidence>
<keyword evidence="4" id="KW-0804">Transcription</keyword>
<dbReference type="CDD" id="cd06170">
    <property type="entry name" value="LuxR_C_like"/>
    <property type="match status" value="1"/>
</dbReference>
<dbReference type="AlphaFoldDB" id="A0A0A2N0C8"/>
<dbReference type="Gene3D" id="3.40.50.2300">
    <property type="match status" value="1"/>
</dbReference>
<dbReference type="InterPro" id="IPR039420">
    <property type="entry name" value="WalR-like"/>
</dbReference>
<dbReference type="Pfam" id="PF00072">
    <property type="entry name" value="Response_reg"/>
    <property type="match status" value="1"/>
</dbReference>
<dbReference type="InterPro" id="IPR011006">
    <property type="entry name" value="CheY-like_superfamily"/>
</dbReference>
<dbReference type="SUPFAM" id="SSF52172">
    <property type="entry name" value="CheY-like"/>
    <property type="match status" value="1"/>
</dbReference>
<dbReference type="InterPro" id="IPR001789">
    <property type="entry name" value="Sig_transdc_resp-reg_receiver"/>
</dbReference>
<dbReference type="GO" id="GO:0003677">
    <property type="term" value="F:DNA binding"/>
    <property type="evidence" value="ECO:0007669"/>
    <property type="project" value="UniProtKB-KW"/>
</dbReference>
<evidence type="ECO:0000256" key="3">
    <source>
        <dbReference type="ARBA" id="ARBA00023125"/>
    </source>
</evidence>
<dbReference type="PANTHER" id="PTHR43214">
    <property type="entry name" value="TWO-COMPONENT RESPONSE REGULATOR"/>
    <property type="match status" value="1"/>
</dbReference>
<dbReference type="PANTHER" id="PTHR43214:SF41">
    <property type="entry name" value="NITRATE_NITRITE RESPONSE REGULATOR PROTEIN NARP"/>
    <property type="match status" value="1"/>
</dbReference>
<dbReference type="SUPFAM" id="SSF46894">
    <property type="entry name" value="C-terminal effector domain of the bipartite response regulators"/>
    <property type="match status" value="1"/>
</dbReference>
<dbReference type="InterPro" id="IPR058245">
    <property type="entry name" value="NreC/VraR/RcsB-like_REC"/>
</dbReference>
<dbReference type="Pfam" id="PF00196">
    <property type="entry name" value="GerE"/>
    <property type="match status" value="1"/>
</dbReference>
<reference evidence="8 9" key="1">
    <citation type="submission" date="2013-09" db="EMBL/GenBank/DDBJ databases">
        <authorList>
            <person name="Zeng Z."/>
            <person name="Chen C."/>
        </authorList>
    </citation>
    <scope>NUCLEOTIDE SEQUENCE [LARGE SCALE GENOMIC DNA]</scope>
    <source>
        <strain evidence="8 9">WB 4.1-42</strain>
    </source>
</reference>
<keyword evidence="2" id="KW-0805">Transcription regulation</keyword>
<evidence type="ECO:0000256" key="5">
    <source>
        <dbReference type="PROSITE-ProRule" id="PRU00169"/>
    </source>
</evidence>
<keyword evidence="9" id="KW-1185">Reference proteome</keyword>
<feature type="modified residue" description="4-aspartylphosphate" evidence="5">
    <location>
        <position position="59"/>
    </location>
</feature>
<evidence type="ECO:0000259" key="6">
    <source>
        <dbReference type="PROSITE" id="PS50043"/>
    </source>
</evidence>
<dbReference type="PROSITE" id="PS50043">
    <property type="entry name" value="HTH_LUXR_2"/>
    <property type="match status" value="1"/>
</dbReference>
<feature type="domain" description="Response regulatory" evidence="7">
    <location>
        <begin position="6"/>
        <end position="124"/>
    </location>
</feature>
<keyword evidence="1 5" id="KW-0597">Phosphoprotein</keyword>
<accession>A0A0A2N0C8</accession>
<comment type="caution">
    <text evidence="8">The sequence shown here is derived from an EMBL/GenBank/DDBJ whole genome shotgun (WGS) entry which is preliminary data.</text>
</comment>
<name>A0A0A2N0C8_9FLAO</name>
<dbReference type="Proteomes" id="UP000030111">
    <property type="component" value="Unassembled WGS sequence"/>
</dbReference>
<dbReference type="PRINTS" id="PR00038">
    <property type="entry name" value="HTHLUXR"/>
</dbReference>
<dbReference type="SMART" id="SM00448">
    <property type="entry name" value="REC"/>
    <property type="match status" value="1"/>
</dbReference>
<dbReference type="GO" id="GO:0006355">
    <property type="term" value="P:regulation of DNA-templated transcription"/>
    <property type="evidence" value="ECO:0007669"/>
    <property type="project" value="InterPro"/>
</dbReference>
<evidence type="ECO:0000256" key="2">
    <source>
        <dbReference type="ARBA" id="ARBA00023015"/>
    </source>
</evidence>
<gene>
    <name evidence="8" type="ORF">Q766_05955</name>
</gene>
<evidence type="ECO:0000256" key="1">
    <source>
        <dbReference type="ARBA" id="ARBA00022553"/>
    </source>
</evidence>
<dbReference type="InterPro" id="IPR000792">
    <property type="entry name" value="Tscrpt_reg_LuxR_C"/>
</dbReference>
<dbReference type="PROSITE" id="PS50110">
    <property type="entry name" value="RESPONSE_REGULATORY"/>
    <property type="match status" value="1"/>
</dbReference>
<dbReference type="eggNOG" id="COG2197">
    <property type="taxonomic scope" value="Bacteria"/>
</dbReference>
<dbReference type="InterPro" id="IPR016032">
    <property type="entry name" value="Sig_transdc_resp-reg_C-effctor"/>
</dbReference>
<protein>
    <submittedName>
        <fullName evidence="8">LuxR family transcriptional regulator</fullName>
    </submittedName>
</protein>